<proteinExistence type="predicted"/>
<protein>
    <submittedName>
        <fullName evidence="1">Casein kinase 1-like protein HD16</fullName>
    </submittedName>
</protein>
<evidence type="ECO:0000313" key="2">
    <source>
        <dbReference type="Proteomes" id="UP001060215"/>
    </source>
</evidence>
<dbReference type="Proteomes" id="UP001060215">
    <property type="component" value="Chromosome 12"/>
</dbReference>
<sequence>MRVPRPDSSALARHRCPKISVHTYISYEETLVRLIRLILVQLERKLGKGDFGQVYVGRRVTGGSGCTGSDAVEVALKLEHRKSKGCSYGPPSEWQVYSTLNCCYGIPLVHYKGRQGDYYILMEMNTLKDMVLGKPAPLLKAPDIRHFAPALSSSRGISYIVDTLLHCSIGSSENGSRPKPCPPSREKGEIHVVS</sequence>
<reference evidence="1 2" key="1">
    <citation type="journal article" date="2022" name="Plant J.">
        <title>Chromosome-level genome of Camellia lanceoleosa provides a valuable resource for understanding genome evolution and self-incompatibility.</title>
        <authorList>
            <person name="Gong W."/>
            <person name="Xiao S."/>
            <person name="Wang L."/>
            <person name="Liao Z."/>
            <person name="Chang Y."/>
            <person name="Mo W."/>
            <person name="Hu G."/>
            <person name="Li W."/>
            <person name="Zhao G."/>
            <person name="Zhu H."/>
            <person name="Hu X."/>
            <person name="Ji K."/>
            <person name="Xiang X."/>
            <person name="Song Q."/>
            <person name="Yuan D."/>
            <person name="Jin S."/>
            <person name="Zhang L."/>
        </authorList>
    </citation>
    <scope>NUCLEOTIDE SEQUENCE [LARGE SCALE GENOMIC DNA]</scope>
    <source>
        <strain evidence="1">SQ_2022a</strain>
    </source>
</reference>
<comment type="caution">
    <text evidence="1">The sequence shown here is derived from an EMBL/GenBank/DDBJ whole genome shotgun (WGS) entry which is preliminary data.</text>
</comment>
<gene>
    <name evidence="1" type="ORF">LOK49_LG11G00342</name>
</gene>
<organism evidence="1 2">
    <name type="scientific">Camellia lanceoleosa</name>
    <dbReference type="NCBI Taxonomy" id="1840588"/>
    <lineage>
        <taxon>Eukaryota</taxon>
        <taxon>Viridiplantae</taxon>
        <taxon>Streptophyta</taxon>
        <taxon>Embryophyta</taxon>
        <taxon>Tracheophyta</taxon>
        <taxon>Spermatophyta</taxon>
        <taxon>Magnoliopsida</taxon>
        <taxon>eudicotyledons</taxon>
        <taxon>Gunneridae</taxon>
        <taxon>Pentapetalae</taxon>
        <taxon>asterids</taxon>
        <taxon>Ericales</taxon>
        <taxon>Theaceae</taxon>
        <taxon>Camellia</taxon>
    </lineage>
</organism>
<accession>A0ACC0FZH8</accession>
<keyword evidence="2" id="KW-1185">Reference proteome</keyword>
<dbReference type="EMBL" id="CM045769">
    <property type="protein sequence ID" value="KAI7994196.1"/>
    <property type="molecule type" value="Genomic_DNA"/>
</dbReference>
<name>A0ACC0FZH8_9ERIC</name>
<evidence type="ECO:0000313" key="1">
    <source>
        <dbReference type="EMBL" id="KAI7994196.1"/>
    </source>
</evidence>